<name>A0A378LNH0_9GAMM</name>
<dbReference type="STRING" id="1122170.GCA_000701265_01649"/>
<organism evidence="2 3">
    <name type="scientific">Legionella wadsworthii</name>
    <dbReference type="NCBI Taxonomy" id="28088"/>
    <lineage>
        <taxon>Bacteria</taxon>
        <taxon>Pseudomonadati</taxon>
        <taxon>Pseudomonadota</taxon>
        <taxon>Gammaproteobacteria</taxon>
        <taxon>Legionellales</taxon>
        <taxon>Legionellaceae</taxon>
        <taxon>Legionella</taxon>
    </lineage>
</organism>
<keyword evidence="3" id="KW-1185">Reference proteome</keyword>
<proteinExistence type="predicted"/>
<keyword evidence="1" id="KW-1133">Transmembrane helix</keyword>
<dbReference type="AlphaFoldDB" id="A0A378LNH0"/>
<dbReference type="Pfam" id="PF11188">
    <property type="entry name" value="DUF2975"/>
    <property type="match status" value="1"/>
</dbReference>
<protein>
    <submittedName>
        <fullName evidence="2">Protein of uncharacterized function (DUF2975)</fullName>
    </submittedName>
</protein>
<dbReference type="InterPro" id="IPR021354">
    <property type="entry name" value="DUF2975"/>
</dbReference>
<sequence>MNKIKNTSHILYLLFCFLFWFIPITTSLLILFKFDWMCSIGAWSSFISVDQIHDSHQFSWIHKGIILAIEWLPLTITLLICRNLAHLFHLFERGDLFEQENIKLIKKIGICMIFGELVQLFYQPLMTAALTFNNPKGERIASLTLKSANLSTLITAFIILVASWIVQEAHQLKSEAQLII</sequence>
<dbReference type="OrthoDB" id="8479187at2"/>
<keyword evidence="1" id="KW-0472">Membrane</keyword>
<reference evidence="2 3" key="1">
    <citation type="submission" date="2018-06" db="EMBL/GenBank/DDBJ databases">
        <authorList>
            <consortium name="Pathogen Informatics"/>
            <person name="Doyle S."/>
        </authorList>
    </citation>
    <scope>NUCLEOTIDE SEQUENCE [LARGE SCALE GENOMIC DNA]</scope>
    <source>
        <strain evidence="2 3">NCTC11532</strain>
    </source>
</reference>
<feature type="transmembrane region" description="Helical" evidence="1">
    <location>
        <begin position="104"/>
        <end position="122"/>
    </location>
</feature>
<dbReference type="Proteomes" id="UP000255297">
    <property type="component" value="Unassembled WGS sequence"/>
</dbReference>
<gene>
    <name evidence="2" type="ORF">NCTC11532_00091</name>
</gene>
<evidence type="ECO:0000313" key="3">
    <source>
        <dbReference type="Proteomes" id="UP000255297"/>
    </source>
</evidence>
<evidence type="ECO:0000313" key="2">
    <source>
        <dbReference type="EMBL" id="STY27930.1"/>
    </source>
</evidence>
<feature type="transmembrane region" description="Helical" evidence="1">
    <location>
        <begin position="148"/>
        <end position="166"/>
    </location>
</feature>
<dbReference type="EMBL" id="UGPB01000001">
    <property type="protein sequence ID" value="STY27930.1"/>
    <property type="molecule type" value="Genomic_DNA"/>
</dbReference>
<accession>A0A378LNH0</accession>
<keyword evidence="1" id="KW-0812">Transmembrane</keyword>
<feature type="transmembrane region" description="Helical" evidence="1">
    <location>
        <begin position="12"/>
        <end position="32"/>
    </location>
</feature>
<dbReference type="RefSeq" id="WP_031566938.1">
    <property type="nucleotide sequence ID" value="NZ_CAAAIS010000005.1"/>
</dbReference>
<evidence type="ECO:0000256" key="1">
    <source>
        <dbReference type="SAM" id="Phobius"/>
    </source>
</evidence>